<dbReference type="PRINTS" id="PR00397">
    <property type="entry name" value="SIROHAEM"/>
</dbReference>
<comment type="cofactor">
    <cofactor evidence="2">
        <name>[4Fe-4S] cluster</name>
        <dbReference type="ChEBI" id="CHEBI:49883"/>
    </cofactor>
</comment>
<evidence type="ECO:0000256" key="4">
    <source>
        <dbReference type="ARBA" id="ARBA00022485"/>
    </source>
</evidence>
<name>A0ABS8D810_9NEIS</name>
<dbReference type="InterPro" id="IPR005117">
    <property type="entry name" value="NiRdtase/SiRdtase_haem-b_fer"/>
</dbReference>
<keyword evidence="8" id="KW-0408">Iron</keyword>
<comment type="caution">
    <text evidence="12">The sequence shown here is derived from an EMBL/GenBank/DDBJ whole genome shotgun (WGS) entry which is preliminary data.</text>
</comment>
<keyword evidence="7" id="KW-0560">Oxidoreductase</keyword>
<evidence type="ECO:0000313" key="13">
    <source>
        <dbReference type="Proteomes" id="UP001165395"/>
    </source>
</evidence>
<dbReference type="Gene3D" id="3.30.413.10">
    <property type="entry name" value="Sulfite Reductase Hemoprotein, domain 1"/>
    <property type="match status" value="2"/>
</dbReference>
<dbReference type="PANTHER" id="PTHR11493:SF47">
    <property type="entry name" value="SULFITE REDUCTASE [NADPH] SUBUNIT BETA"/>
    <property type="match status" value="1"/>
</dbReference>
<evidence type="ECO:0000256" key="6">
    <source>
        <dbReference type="ARBA" id="ARBA00022723"/>
    </source>
</evidence>
<evidence type="ECO:0000256" key="3">
    <source>
        <dbReference type="ARBA" id="ARBA00010429"/>
    </source>
</evidence>
<keyword evidence="5" id="KW-0349">Heme</keyword>
<proteinExistence type="inferred from homology"/>
<dbReference type="InterPro" id="IPR045169">
    <property type="entry name" value="NO2/SO3_Rdtase_4Fe4S_prot"/>
</dbReference>
<evidence type="ECO:0000256" key="7">
    <source>
        <dbReference type="ARBA" id="ARBA00023002"/>
    </source>
</evidence>
<keyword evidence="13" id="KW-1185">Reference proteome</keyword>
<evidence type="ECO:0000256" key="9">
    <source>
        <dbReference type="ARBA" id="ARBA00023014"/>
    </source>
</evidence>
<keyword evidence="4" id="KW-0004">4Fe-4S</keyword>
<dbReference type="PANTHER" id="PTHR11493">
    <property type="entry name" value="SULFITE REDUCTASE [NADPH] SUBUNIT BETA-RELATED"/>
    <property type="match status" value="1"/>
</dbReference>
<dbReference type="EMBL" id="JAJBZT010000006">
    <property type="protein sequence ID" value="MCB6184351.1"/>
    <property type="molecule type" value="Genomic_DNA"/>
</dbReference>
<evidence type="ECO:0000256" key="2">
    <source>
        <dbReference type="ARBA" id="ARBA00001966"/>
    </source>
</evidence>
<evidence type="ECO:0000256" key="8">
    <source>
        <dbReference type="ARBA" id="ARBA00023004"/>
    </source>
</evidence>
<comment type="similarity">
    <text evidence="3">Belongs to the nitrite and sulfite reductase 4Fe-4S domain family.</text>
</comment>
<reference evidence="12" key="1">
    <citation type="submission" date="2021-10" db="EMBL/GenBank/DDBJ databases">
        <title>The complete genome sequence of Leeia sp. TBRC 13508.</title>
        <authorList>
            <person name="Charoenyingcharoen P."/>
            <person name="Yukphan P."/>
        </authorList>
    </citation>
    <scope>NUCLEOTIDE SEQUENCE</scope>
    <source>
        <strain evidence="12">TBRC 13508</strain>
    </source>
</reference>
<feature type="domain" description="Nitrite/sulphite reductase 4Fe-4S" evidence="10">
    <location>
        <begin position="410"/>
        <end position="552"/>
    </location>
</feature>
<evidence type="ECO:0000256" key="1">
    <source>
        <dbReference type="ARBA" id="ARBA00001929"/>
    </source>
</evidence>
<dbReference type="InterPro" id="IPR006066">
    <property type="entry name" value="NO2/SO3_Rdtase_FeS/sirohaem_BS"/>
</dbReference>
<evidence type="ECO:0000259" key="10">
    <source>
        <dbReference type="Pfam" id="PF01077"/>
    </source>
</evidence>
<dbReference type="RefSeq" id="WP_227181161.1">
    <property type="nucleotide sequence ID" value="NZ_JAJBZT010000006.1"/>
</dbReference>
<keyword evidence="6" id="KW-0479">Metal-binding</keyword>
<dbReference type="InterPro" id="IPR036136">
    <property type="entry name" value="Nit/Sulf_reduc_fer-like_dom_sf"/>
</dbReference>
<dbReference type="Pfam" id="PF01077">
    <property type="entry name" value="NIR_SIR"/>
    <property type="match status" value="2"/>
</dbReference>
<keyword evidence="9" id="KW-0411">Iron-sulfur</keyword>
<gene>
    <name evidence="12" type="ORF">LIN78_12425</name>
</gene>
<evidence type="ECO:0000256" key="5">
    <source>
        <dbReference type="ARBA" id="ARBA00022617"/>
    </source>
</evidence>
<dbReference type="Gene3D" id="3.90.480.10">
    <property type="entry name" value="Sulfite Reductase Hemoprotein,Domain 2"/>
    <property type="match status" value="1"/>
</dbReference>
<feature type="domain" description="Nitrite/Sulfite reductase ferredoxin-like" evidence="11">
    <location>
        <begin position="53"/>
        <end position="109"/>
    </location>
</feature>
<comment type="cofactor">
    <cofactor evidence="1">
        <name>siroheme</name>
        <dbReference type="ChEBI" id="CHEBI:60052"/>
    </cofactor>
</comment>
<feature type="domain" description="Nitrite/sulphite reductase 4Fe-4S" evidence="10">
    <location>
        <begin position="119"/>
        <end position="272"/>
    </location>
</feature>
<evidence type="ECO:0000259" key="11">
    <source>
        <dbReference type="Pfam" id="PF03460"/>
    </source>
</evidence>
<accession>A0ABS8D810</accession>
<sequence length="557" mass="62342">MYIYDEIDQQLIDDRVRQFRDQTNRYLAGELSEDDFRPLRLQNGLYVQRHAPMLRVAVPYGVLNSKQVRKLAHIARTYDRGYGHFTTRQNIQYNWPDLAKVPDILEELATVQMHAIQTSGNCVRNFTADQFAGVAADEVIDPRPYAEIMRQWFTFHPEFAYLPRKFKMALSGSTGDRAAIYVHDIGVQLYPAADGTVLADVIVGGGLGRTPIVGSVIKKGLPWFDLLTYCDAVLRVYNRFGRRDNKYKARIKILVKALGPDTFGDMVDEEWKYLKDGPGRIPQAEFDRVNAHFQPKPYESFAGNDASFEAKKAENPAFARWVSRNVHPHKRAGYSAITFSLKGLGFAPGDITDAQLDKVADLADQYSFGEIRVSHEQNLILTDVKQSDLFALWEAAKELKLANPNIGLLTNMIACPGGDFCALANAKSIPIAEGIAQRFEDLDYLFDIGELDLNISGCMNSCGHHHIGHIGILGVDKNGSEWYQISLGGNQGMSAKGTPTSLGKVIGPSFAQDEVPAVIEKIIQTYLALRQDDERFIDSVQRLGIEPFKERVYAKAN</sequence>
<organism evidence="12 13">
    <name type="scientific">Leeia speluncae</name>
    <dbReference type="NCBI Taxonomy" id="2884804"/>
    <lineage>
        <taxon>Bacteria</taxon>
        <taxon>Pseudomonadati</taxon>
        <taxon>Pseudomonadota</taxon>
        <taxon>Betaproteobacteria</taxon>
        <taxon>Neisseriales</taxon>
        <taxon>Leeiaceae</taxon>
        <taxon>Leeia</taxon>
    </lineage>
</organism>
<protein>
    <submittedName>
        <fullName evidence="12">Nitrite/sulfite reductase</fullName>
    </submittedName>
</protein>
<dbReference type="InterPro" id="IPR006067">
    <property type="entry name" value="NO2/SO3_Rdtase_4Fe4S_dom"/>
</dbReference>
<feature type="domain" description="Nitrite/Sulfite reductase ferredoxin-like" evidence="11">
    <location>
        <begin position="336"/>
        <end position="398"/>
    </location>
</feature>
<dbReference type="SUPFAM" id="SSF55124">
    <property type="entry name" value="Nitrite/Sulfite reductase N-terminal domain-like"/>
    <property type="match status" value="2"/>
</dbReference>
<evidence type="ECO:0000313" key="12">
    <source>
        <dbReference type="EMBL" id="MCB6184351.1"/>
    </source>
</evidence>
<dbReference type="Proteomes" id="UP001165395">
    <property type="component" value="Unassembled WGS sequence"/>
</dbReference>
<dbReference type="SUPFAM" id="SSF56014">
    <property type="entry name" value="Nitrite and sulphite reductase 4Fe-4S domain-like"/>
    <property type="match status" value="2"/>
</dbReference>
<dbReference type="InterPro" id="IPR045854">
    <property type="entry name" value="NO2/SO3_Rdtase_4Fe4S_sf"/>
</dbReference>
<dbReference type="Pfam" id="PF03460">
    <property type="entry name" value="NIR_SIR_ferr"/>
    <property type="match status" value="2"/>
</dbReference>